<organism evidence="1 2">
    <name type="scientific">Treponema peruense</name>
    <dbReference type="NCBI Taxonomy" id="2787628"/>
    <lineage>
        <taxon>Bacteria</taxon>
        <taxon>Pseudomonadati</taxon>
        <taxon>Spirochaetota</taxon>
        <taxon>Spirochaetia</taxon>
        <taxon>Spirochaetales</taxon>
        <taxon>Treponemataceae</taxon>
        <taxon>Treponema</taxon>
    </lineage>
</organism>
<name>A0A7T3V5R8_9SPIR</name>
<dbReference type="KEGG" id="tper:IWA51_04265"/>
<accession>A0A7T3V5R8</accession>
<evidence type="ECO:0000313" key="2">
    <source>
        <dbReference type="Proteomes" id="UP000595224"/>
    </source>
</evidence>
<protein>
    <recommendedName>
        <fullName evidence="3">DUF1566 domain-containing protein</fullName>
    </recommendedName>
</protein>
<dbReference type="Proteomes" id="UP000595224">
    <property type="component" value="Chromosome"/>
</dbReference>
<sequence length="243" mass="26176">MKISTKFLACAVSLIVLGMGKTVCEEPHDYPRSVAVGDIIYTDGTTSSKDAELTSGKTPVAVVAGFNENGVMFGLGLKQSSSSLMWAPENTTGYSTKFTGIIAYSDRTGIGYGSIATITGDKDGSDNWEYVKSIDPEGTAAAETNYPAFNFAATYAATAGITGEFAEGWYMPSIAELCELYKNKDILNTSLSKCGGTTFGYRYYWSSSQSSSSYNAWVLDFGDGILHDNYKFAIDYVCCVRAF</sequence>
<dbReference type="EMBL" id="CP064936">
    <property type="protein sequence ID" value="QQA01827.1"/>
    <property type="molecule type" value="Genomic_DNA"/>
</dbReference>
<reference evidence="1 2" key="1">
    <citation type="submission" date="2020-11" db="EMBL/GenBank/DDBJ databases">
        <title>Treponema Peruensis nv. sp., first commensal Treponema isolated from human feces.</title>
        <authorList>
            <person name="Belkhou C."/>
            <person name="Raes J."/>
        </authorList>
    </citation>
    <scope>NUCLEOTIDE SEQUENCE [LARGE SCALE GENOMIC DNA]</scope>
    <source>
        <strain evidence="1 2">RCC2812</strain>
    </source>
</reference>
<dbReference type="RefSeq" id="WP_198443361.1">
    <property type="nucleotide sequence ID" value="NZ_CBCSHE010000002.1"/>
</dbReference>
<gene>
    <name evidence="1" type="ORF">IWA51_04265</name>
</gene>
<dbReference type="AlphaFoldDB" id="A0A7T3V5R8"/>
<proteinExistence type="predicted"/>
<evidence type="ECO:0008006" key="3">
    <source>
        <dbReference type="Google" id="ProtNLM"/>
    </source>
</evidence>
<evidence type="ECO:0000313" key="1">
    <source>
        <dbReference type="EMBL" id="QQA01827.1"/>
    </source>
</evidence>
<keyword evidence="2" id="KW-1185">Reference proteome</keyword>